<evidence type="ECO:0000313" key="6">
    <source>
        <dbReference type="EMBL" id="MET4754845.1"/>
    </source>
</evidence>
<organism evidence="6 7">
    <name type="scientific">Endozoicomonas lisbonensis</name>
    <dbReference type="NCBI Taxonomy" id="3120522"/>
    <lineage>
        <taxon>Bacteria</taxon>
        <taxon>Pseudomonadati</taxon>
        <taxon>Pseudomonadota</taxon>
        <taxon>Gammaproteobacteria</taxon>
        <taxon>Oceanospirillales</taxon>
        <taxon>Endozoicomonadaceae</taxon>
        <taxon>Endozoicomonas</taxon>
    </lineage>
</organism>
<feature type="domain" description="Filamentous haemagglutinin FhaB/tRNA nuclease CdiA-like TPS" evidence="5">
    <location>
        <begin position="45"/>
        <end position="157"/>
    </location>
</feature>
<dbReference type="NCBIfam" id="TIGR01901">
    <property type="entry name" value="adhes_NPXG"/>
    <property type="match status" value="1"/>
</dbReference>
<dbReference type="RefSeq" id="WP_354011647.1">
    <property type="nucleotide sequence ID" value="NZ_JBEWTA010000003.1"/>
</dbReference>
<comment type="caution">
    <text evidence="6">The sequence shown here is derived from an EMBL/GenBank/DDBJ whole genome shotgun (WGS) entry which is preliminary data.</text>
</comment>
<gene>
    <name evidence="6" type="ORF">V5J35_000037</name>
</gene>
<dbReference type="Gene3D" id="2.160.20.10">
    <property type="entry name" value="Single-stranded right-handed beta-helix, Pectin lyase-like"/>
    <property type="match status" value="1"/>
</dbReference>
<dbReference type="PANTHER" id="PTHR12338">
    <property type="entry name" value="AUTOTRANSPORTER"/>
    <property type="match status" value="1"/>
</dbReference>
<evidence type="ECO:0000259" key="5">
    <source>
        <dbReference type="SMART" id="SM00912"/>
    </source>
</evidence>
<dbReference type="InterPro" id="IPR050909">
    <property type="entry name" value="Bact_Autotransporter_VF"/>
</dbReference>
<comment type="subcellular location">
    <subcellularLocation>
        <location evidence="1">Secreted</location>
    </subcellularLocation>
</comment>
<dbReference type="Proteomes" id="UP001549366">
    <property type="component" value="Unassembled WGS sequence"/>
</dbReference>
<dbReference type="SMART" id="SM00912">
    <property type="entry name" value="Haemagg_act"/>
    <property type="match status" value="1"/>
</dbReference>
<dbReference type="PANTHER" id="PTHR12338:SF8">
    <property type="entry name" value="HEME_HEMOPEXIN-BINDING PROTEIN"/>
    <property type="match status" value="1"/>
</dbReference>
<dbReference type="EMBL" id="JBEWTB010000001">
    <property type="protein sequence ID" value="MET4754845.1"/>
    <property type="molecule type" value="Genomic_DNA"/>
</dbReference>
<dbReference type="Pfam" id="PF05860">
    <property type="entry name" value="TPS"/>
    <property type="match status" value="1"/>
</dbReference>
<dbReference type="InterPro" id="IPR012334">
    <property type="entry name" value="Pectin_lyas_fold"/>
</dbReference>
<feature type="region of interest" description="Disordered" evidence="4">
    <location>
        <begin position="1544"/>
        <end position="1568"/>
    </location>
</feature>
<proteinExistence type="predicted"/>
<evidence type="ECO:0000256" key="2">
    <source>
        <dbReference type="ARBA" id="ARBA00022525"/>
    </source>
</evidence>
<keyword evidence="7" id="KW-1185">Reference proteome</keyword>
<dbReference type="InterPro" id="IPR011050">
    <property type="entry name" value="Pectin_lyase_fold/virulence"/>
</dbReference>
<accession>A0ABV2SAR6</accession>
<dbReference type="InterPro" id="IPR008638">
    <property type="entry name" value="FhaB/CdiA-like_TPS"/>
</dbReference>
<sequence length="2634" mass="273127">MISRENKSQRENNNSLNAITRGMAEHYKSISSGLFALTLMAPQVSQAGPVGGDVTGGEGTIDYNGTTTTIDQLTDKLSINWDSFNLSADELVRFLQPNASSLVLNRILDDNASVIHGQIDANGHVLLVNPRGLLFTETAQINVNSLTASSLDIATDDFMNDDFAFKALDGTDGIVVNRGTVNAASGIVLQGEAVENSGTLVAADYIALAGGSESVLTFDADQLIGVRVTREVLENQLGIDSAVLNSGTIRSGEVLLTASVASALFNNAVNNQGVIEATGIDTQGGTIRLGGSGGDVADVVNSGTLDVSGRNGHGIAGQVQLDGETIVLQGGTKILATADEGTGSQQDDILVNADIQIDPGGNNKTRTLTLEADGDIAVNGYLGIAKESDGSDKAGDIDLIVDAGNTLHVGEAGAIDTGGGDFTAATQHFINNGSIDLSGGTNDYGHHNLEAGRNGPGTDSIIQMGELSGIYTGSGATSRFNLTLSSDNNTLIFSDGTYNLSDNSFVTSADLDRLGLTVDDNLNALVVGKASYSKQIDGSSDITLETTGGELQGTSGDDSFTVFNDGNSHYLEANSGTTKFYMASVDGQGGADSLTEDASSTFDQAVITGSAEFSLHQSGAAGDSDDVQFSSVETVTTGKAVVNESVDDMTAQVSGGHLTAEGVTFQNVEGYTGSGNDNITDSDDNDWATGDTDNTAVSGGITFAGIDRVTSGGSLSSASQADQTVDYLGSREMSLKGIRFSGADTFEGDAAGNRVDTVNDQTSDSTWAIHSTGEVRKDGQIFKNIDVVKTSLGINNAIGADQDVTLDTTVNGQSTANTLELADVTFVGDGNYTGSGSDNIDDQSNRDWGIVGDKAAQQHLEQNDTRLFTGIDSVTSTGQVSNDTGSDLSVVINRSFDNTLTAHNLTFTGLTGYIGDQTLNDTVTGSLGSSWYLTGYQRLNDQPADNGFLLDNINHIGGGVTSLEHASGFADEVDVTVRADSKLSIEGILFDSLNTYAGNNTDNVLDERGQDWAVTGIYEATSGSFSFSGIDHITTTGNASGQTSDSSWLIKGDQSASSDGITFAFGDTDTVISNVGRVSNDSPGSLAITLDQIDDNGSTKDTLDTGSVTFVDSTGYTGSGSDSVTDNIDREWYLTDDQTINTREDQTGFQLSGIARAIRILDIRNKSLNNLNLRLLADSSLVASGIGFAGAQSYTGSGSDTITDELGQDWSISGTQQVGNGSLSLTGITRVVTAANARGQTSDSDWLIEGDRSASSDGVTFAFTDADTVISNVGSIHNETQGSLEVELKADSSLQTASINFMEASGFLGTGQDSVTDQRGLDWRITGVNEAVTGNTDDSDLTFAGINAVETGANVTGRSTDSAWSFYDNVSASSDGITFDFTDTDTIISNAGMVTNATSSGKAVTVNQDQSLSVHSIQFADASGYTGHSDQTDTVDDTTNKGWNLDGSHAASQQVSGVKTRSFTNIAGVTTTGNITETATNNWESQGNTIVKAGDITFTGTSQVTTAGRLSSAEATDQSLTVNDSDLSLNGVAFVGATGFDGDASGSRVDSVDDNRSSPTDWAITGANDAESGSLSFNDIDAVATEGNVAGRTADSDWSIVGTRQAKSDGIQFTLEGTDADISNVGTVTNDSATTLNVALNNDSSITAAELRFIDASGYTGLADNSDSVTDDRGLGWSITGDYALRSDSLLFANIGAVSQAGVVVDDQNSDWRVGLDNTITTATDGKILFTGATRVTTTGSLTNDTGSDQNITLSDNAGVAVTGFDDLGITFNHSASYTGGYTGNGSDNVNDTTSKDWLITDSGAAQVTDSASASRNFTGIDRVTTTGGLTNNTGDALAITLDQVDDNGTTKEIIATDSITFVGSSDYTGSGSDTVTDTIGRDWYITGDNRMNTAEDSSGMDLSGIAKAMNILAVRNQALLNLDVSLLADSSLTAAGINFTDIQTYAGSGTDNIIDNPGQDWSVTGIHQADTSTLSFTGIDHVTTAANARGQNSDSDWLVEGDRSASSDGVTFAFTDADTVISNVGSIRNETQGSLKVELKADSSLQTASINFMEASGFVGTGQDSVTDLRGLDWRITGVNDAVTGNTDDSDLIFTGISAVETGANVTGRSADSEWRIAGNQSAASDDITFTFTDTDTTLTHAGSVSNGSGSNLTWNLLSADQQVSAADMKFQGVSTITGYDDGQGNGDTINATTDDDVFEVTGDGSLTTKGIAFNSIRMILAGDGKDTVVSNVASEWQLGGELNRLLVEGMTFADVETAQDQSGNGSLRGSQSDDTINWLGNGLMDAAGMSFSGLTAIDGGDGNDLVSIQGEVDSLTSLTGGDGNGDTLENRQASFGWKLLSAGTSLGGQAFSGFENLTHTENSLNLESDSAVSLGSQTIATGSGSVAIGDVSRFDNLVVATDQNISGQARTDRLTLQGNNISLATTGDMTIDSVVATGNVEIDAFSGTLVIDSIVAEDSDVTLQARAGDILALDKDGVGYHIVADNVSMNAIGYTISSEDSPFHILSKIASNVNFIASRFYSPRIYVNDQLSDSASFTYLGERLLNVYELGDMAAAKSESQDVVNQLGNIDPAVFTAINSFSISENSLEEPLSGDYLLVESGFDGMGLIEALPSEATATGDSEEGEESVESF</sequence>
<name>A0ABV2SAR6_9GAMM</name>
<evidence type="ECO:0000256" key="1">
    <source>
        <dbReference type="ARBA" id="ARBA00004613"/>
    </source>
</evidence>
<keyword evidence="2" id="KW-0964">Secreted</keyword>
<evidence type="ECO:0000256" key="4">
    <source>
        <dbReference type="SAM" id="MobiDB-lite"/>
    </source>
</evidence>
<evidence type="ECO:0000256" key="3">
    <source>
        <dbReference type="ARBA" id="ARBA00022729"/>
    </source>
</evidence>
<keyword evidence="3" id="KW-0732">Signal</keyword>
<reference evidence="6 7" key="1">
    <citation type="submission" date="2024-06" db="EMBL/GenBank/DDBJ databases">
        <title>Genomic Encyclopedia of Type Strains, Phase V (KMG-V): Genome sequencing to study the core and pangenomes of soil and plant-associated prokaryotes.</title>
        <authorList>
            <person name="Whitman W."/>
        </authorList>
    </citation>
    <scope>NUCLEOTIDE SEQUENCE [LARGE SCALE GENOMIC DNA]</scope>
    <source>
        <strain evidence="6 7">NE40</strain>
    </source>
</reference>
<dbReference type="SUPFAM" id="SSF51126">
    <property type="entry name" value="Pectin lyase-like"/>
    <property type="match status" value="1"/>
</dbReference>
<evidence type="ECO:0000313" key="7">
    <source>
        <dbReference type="Proteomes" id="UP001549366"/>
    </source>
</evidence>
<protein>
    <submittedName>
        <fullName evidence="6">Filamentous hemagglutinin family protein</fullName>
    </submittedName>
</protein>